<evidence type="ECO:0000256" key="1">
    <source>
        <dbReference type="ARBA" id="ARBA00022670"/>
    </source>
</evidence>
<reference evidence="8 9" key="1">
    <citation type="submission" date="2018-05" db="EMBL/GenBank/DDBJ databases">
        <title>Acuticoccus sediminis sp. nov., isolated from deep-sea sediment of Indian Ocean.</title>
        <authorList>
            <person name="Liu X."/>
            <person name="Lai Q."/>
            <person name="Du Y."/>
            <person name="Sun F."/>
            <person name="Zhang X."/>
            <person name="Wang S."/>
            <person name="Shao Z."/>
        </authorList>
    </citation>
    <scope>NUCLEOTIDE SEQUENCE [LARGE SCALE GENOMIC DNA]</scope>
    <source>
        <strain evidence="8 9">PTG4-2</strain>
    </source>
</reference>
<keyword evidence="4" id="KW-0482">Metalloprotease</keyword>
<evidence type="ECO:0000259" key="7">
    <source>
        <dbReference type="Pfam" id="PF01321"/>
    </source>
</evidence>
<comment type="similarity">
    <text evidence="5">Belongs to the peptidase M24B family.</text>
</comment>
<dbReference type="SUPFAM" id="SSF53092">
    <property type="entry name" value="Creatinase/prolidase N-terminal domain"/>
    <property type="match status" value="1"/>
</dbReference>
<dbReference type="GO" id="GO:0006508">
    <property type="term" value="P:proteolysis"/>
    <property type="evidence" value="ECO:0007669"/>
    <property type="project" value="UniProtKB-KW"/>
</dbReference>
<comment type="caution">
    <text evidence="8">The sequence shown here is derived from an EMBL/GenBank/DDBJ whole genome shotgun (WGS) entry which is preliminary data.</text>
</comment>
<dbReference type="InterPro" id="IPR001131">
    <property type="entry name" value="Peptidase_M24B_aminopep-P_CS"/>
</dbReference>
<evidence type="ECO:0000259" key="6">
    <source>
        <dbReference type="Pfam" id="PF00557"/>
    </source>
</evidence>
<dbReference type="InterPro" id="IPR036005">
    <property type="entry name" value="Creatinase/aminopeptidase-like"/>
</dbReference>
<proteinExistence type="inferred from homology"/>
<dbReference type="EMBL" id="QHHQ01000001">
    <property type="protein sequence ID" value="RAI03208.1"/>
    <property type="molecule type" value="Genomic_DNA"/>
</dbReference>
<keyword evidence="3" id="KW-0378">Hydrolase</keyword>
<dbReference type="AlphaFoldDB" id="A0A8B2NSM4"/>
<name>A0A8B2NSM4_9HYPH</name>
<dbReference type="PROSITE" id="PS00491">
    <property type="entry name" value="PROLINE_PEPTIDASE"/>
    <property type="match status" value="1"/>
</dbReference>
<evidence type="ECO:0000256" key="2">
    <source>
        <dbReference type="ARBA" id="ARBA00022723"/>
    </source>
</evidence>
<feature type="domain" description="Peptidase M24" evidence="6">
    <location>
        <begin position="178"/>
        <end position="384"/>
    </location>
</feature>
<evidence type="ECO:0000313" key="8">
    <source>
        <dbReference type="EMBL" id="RAI03208.1"/>
    </source>
</evidence>
<keyword evidence="2 5" id="KW-0479">Metal-binding</keyword>
<dbReference type="GO" id="GO:0008237">
    <property type="term" value="F:metallopeptidase activity"/>
    <property type="evidence" value="ECO:0007669"/>
    <property type="project" value="UniProtKB-KW"/>
</dbReference>
<dbReference type="PANTHER" id="PTHR46112">
    <property type="entry name" value="AMINOPEPTIDASE"/>
    <property type="match status" value="1"/>
</dbReference>
<dbReference type="InterPro" id="IPR050659">
    <property type="entry name" value="Peptidase_M24B"/>
</dbReference>
<dbReference type="InterPro" id="IPR000994">
    <property type="entry name" value="Pept_M24"/>
</dbReference>
<dbReference type="Pfam" id="PF00557">
    <property type="entry name" value="Peptidase_M24"/>
    <property type="match status" value="1"/>
</dbReference>
<dbReference type="PANTHER" id="PTHR46112:SF3">
    <property type="entry name" value="AMINOPEPTIDASE YPDF"/>
    <property type="match status" value="1"/>
</dbReference>
<keyword evidence="1" id="KW-0645">Protease</keyword>
<evidence type="ECO:0000256" key="3">
    <source>
        <dbReference type="ARBA" id="ARBA00022801"/>
    </source>
</evidence>
<dbReference type="GO" id="GO:0046872">
    <property type="term" value="F:metal ion binding"/>
    <property type="evidence" value="ECO:0007669"/>
    <property type="project" value="UniProtKB-KW"/>
</dbReference>
<protein>
    <submittedName>
        <fullName evidence="8">X-Pro dipeptidase</fullName>
    </submittedName>
</protein>
<dbReference type="InterPro" id="IPR000587">
    <property type="entry name" value="Creatinase_N"/>
</dbReference>
<gene>
    <name evidence="8" type="ORF">DLJ53_01405</name>
</gene>
<dbReference type="Pfam" id="PF01321">
    <property type="entry name" value="Creatinase_N"/>
    <property type="match status" value="1"/>
</dbReference>
<evidence type="ECO:0000256" key="5">
    <source>
        <dbReference type="RuleBase" id="RU000590"/>
    </source>
</evidence>
<sequence>MTLGVGGSTAAAELEKMTKMTGGITPIGIDEHLERVKRAQALMKKEGISALYLDTSANLFYFTGISLKLTERLHGAIIPAEGPVTYLSPAFEEPKTRSMLKFGDDIRVWQEHEDPTALVADTIASLGYESGVVAVDPATPFFNFDGMRKAGNRYDFQNGAVVTAALRSQKTAAEVALLDIAAKVTEEVHKASARILHEGITTTEVQAFVQEAHRRLGAVPTPYPPLILFGEATAYPHGVDYPQTLEDGDMVLMDIGGWVGGYRSDLTRTYVFGEPNPRQREVWDIEKRAQEAGFNAAQKGAPHHAVDDAARGVIESAGFGKDYALPGLPHRTGHGIGIEVHEDSYIVRGNTAPLKVGNCFSIEPTICIYGEFGIRLEDCATVTEDGPRWFSGPSHTVDDPFGYEA</sequence>
<dbReference type="Proteomes" id="UP000249590">
    <property type="component" value="Unassembled WGS sequence"/>
</dbReference>
<dbReference type="Gene3D" id="3.90.230.10">
    <property type="entry name" value="Creatinase/methionine aminopeptidase superfamily"/>
    <property type="match status" value="1"/>
</dbReference>
<accession>A0A8B2NSM4</accession>
<dbReference type="Gene3D" id="3.40.350.10">
    <property type="entry name" value="Creatinase/prolidase N-terminal domain"/>
    <property type="match status" value="1"/>
</dbReference>
<evidence type="ECO:0000313" key="9">
    <source>
        <dbReference type="Proteomes" id="UP000249590"/>
    </source>
</evidence>
<dbReference type="RefSeq" id="WP_111341688.1">
    <property type="nucleotide sequence ID" value="NZ_JAIWKD010000001.1"/>
</dbReference>
<evidence type="ECO:0000256" key="4">
    <source>
        <dbReference type="ARBA" id="ARBA00023049"/>
    </source>
</evidence>
<keyword evidence="9" id="KW-1185">Reference proteome</keyword>
<feature type="domain" description="Creatinase N-terminal" evidence="7">
    <location>
        <begin position="35"/>
        <end position="168"/>
    </location>
</feature>
<dbReference type="OrthoDB" id="9806388at2"/>
<dbReference type="InterPro" id="IPR029149">
    <property type="entry name" value="Creatin/AminoP/Spt16_N"/>
</dbReference>
<dbReference type="SUPFAM" id="SSF55920">
    <property type="entry name" value="Creatinase/aminopeptidase"/>
    <property type="match status" value="1"/>
</dbReference>
<organism evidence="8 9">
    <name type="scientific">Acuticoccus sediminis</name>
    <dbReference type="NCBI Taxonomy" id="2184697"/>
    <lineage>
        <taxon>Bacteria</taxon>
        <taxon>Pseudomonadati</taxon>
        <taxon>Pseudomonadota</taxon>
        <taxon>Alphaproteobacteria</taxon>
        <taxon>Hyphomicrobiales</taxon>
        <taxon>Amorphaceae</taxon>
        <taxon>Acuticoccus</taxon>
    </lineage>
</organism>